<comment type="catalytic activity">
    <reaction evidence="7">
        <text>ATP + H2O = ADP + phosphate + H(+)</text>
        <dbReference type="Rhea" id="RHEA:13065"/>
        <dbReference type="ChEBI" id="CHEBI:15377"/>
        <dbReference type="ChEBI" id="CHEBI:15378"/>
        <dbReference type="ChEBI" id="CHEBI:30616"/>
        <dbReference type="ChEBI" id="CHEBI:43474"/>
        <dbReference type="ChEBI" id="CHEBI:456216"/>
        <dbReference type="EC" id="3.6.4.13"/>
    </reaction>
</comment>
<dbReference type="InterPro" id="IPR027417">
    <property type="entry name" value="P-loop_NTPase"/>
</dbReference>
<dbReference type="InterPro" id="IPR011545">
    <property type="entry name" value="DEAD/DEAH_box_helicase_dom"/>
</dbReference>
<feature type="domain" description="Helicase C-terminal" evidence="10">
    <location>
        <begin position="528"/>
        <end position="726"/>
    </location>
</feature>
<dbReference type="Pfam" id="PF00270">
    <property type="entry name" value="DEAD"/>
    <property type="match status" value="1"/>
</dbReference>
<dbReference type="InterPro" id="IPR007502">
    <property type="entry name" value="Helicase-assoc_dom"/>
</dbReference>
<dbReference type="GO" id="GO:0003724">
    <property type="term" value="F:RNA helicase activity"/>
    <property type="evidence" value="ECO:0007669"/>
    <property type="project" value="UniProtKB-EC"/>
</dbReference>
<dbReference type="Gene3D" id="1.20.120.1080">
    <property type="match status" value="1"/>
</dbReference>
<evidence type="ECO:0000256" key="6">
    <source>
        <dbReference type="ARBA" id="ARBA00022840"/>
    </source>
</evidence>
<dbReference type="SMART" id="SM00487">
    <property type="entry name" value="DEXDc"/>
    <property type="match status" value="1"/>
</dbReference>
<evidence type="ECO:0000259" key="10">
    <source>
        <dbReference type="PROSITE" id="PS51194"/>
    </source>
</evidence>
<dbReference type="InterPro" id="IPR002464">
    <property type="entry name" value="DNA/RNA_helicase_DEAH_CS"/>
</dbReference>
<evidence type="ECO:0000256" key="3">
    <source>
        <dbReference type="ARBA" id="ARBA00022741"/>
    </source>
</evidence>
<keyword evidence="3" id="KW-0547">Nucleotide-binding</keyword>
<keyword evidence="12" id="KW-1185">Reference proteome</keyword>
<dbReference type="GO" id="GO:0003723">
    <property type="term" value="F:RNA binding"/>
    <property type="evidence" value="ECO:0007669"/>
    <property type="project" value="TreeGrafter"/>
</dbReference>
<evidence type="ECO:0000256" key="1">
    <source>
        <dbReference type="ARBA" id="ARBA00008792"/>
    </source>
</evidence>
<dbReference type="SMART" id="SM00847">
    <property type="entry name" value="HA2"/>
    <property type="match status" value="1"/>
</dbReference>
<evidence type="ECO:0000313" key="11">
    <source>
        <dbReference type="EMBL" id="CAL1681074.1"/>
    </source>
</evidence>
<proteinExistence type="inferred from homology"/>
<protein>
    <recommendedName>
        <fullName evidence="2">RNA helicase</fullName>
        <ecNumber evidence="2">3.6.4.13</ecNumber>
    </recommendedName>
</protein>
<dbReference type="FunFam" id="3.40.50.300:FF:000637">
    <property type="entry name" value="ATP-dependent RNA helicase DHX37/DHR1"/>
    <property type="match status" value="1"/>
</dbReference>
<feature type="compositionally biased region" description="Acidic residues" evidence="8">
    <location>
        <begin position="161"/>
        <end position="175"/>
    </location>
</feature>
<comment type="similarity">
    <text evidence="1">Belongs to the DEAD box helicase family. DEAH subfamily.</text>
</comment>
<dbReference type="CDD" id="cd18791">
    <property type="entry name" value="SF2_C_RHA"/>
    <property type="match status" value="1"/>
</dbReference>
<dbReference type="GO" id="GO:0005524">
    <property type="term" value="F:ATP binding"/>
    <property type="evidence" value="ECO:0007669"/>
    <property type="project" value="UniProtKB-KW"/>
</dbReference>
<sequence length="1155" mass="131954">MKKIVIDIEHRADDYDSCNTLVLPIKKRKTKNTDKKVTIQLLPKKRKQLEKIIEQKKKKLQRATLLEDLVKLQASSDELQQYISLTSLQNKGLKRHFRELEMPVLKLKCKKNEIEESDTIETTFCANSIKGSKKKRLAVLDHAKQDKTMFDPNMVGFESSDSGDENDCNNENENENETHVSDNIAISTVNEKNNENLIEDVQKRTVPAKSQESKKSIGKQTAVSKVRASTVFVSVNRKPEIQAIRLKLPIVAEEQVIVETINENPIIIITGETGSGKTTQVPQFLYEAGYAQNKLIGITEPRRVAAMSMSKRVAEEMNLTEKQISYLIRFEGNVTEETKIKYMTDGVLLKEIQSDFLLEKYSVIILDEAHERSIYTDILIGLLSRIVPLRNKRNNPLKLIIMSATLRVEEFLENVRLFKVKPPIVTVEARQFPVTIHFNRRTSQNYVNEALRKAIKIHTCLPEGGILIFLTGQQEVHTVVRKLRKLFPLKKNKYPKVKRVNFEESEIPLKEVTSNEHSNNDDSDDDFDAREALRHNKQRRKKQIILPTINLDDYSTNLTDDTHEDLINVQDDGDNLDEDEDEDEIIDFKLLTNTQPLWVLPLYSLLPNHKQARVFEPPPEECRLCVVSTNVAETSLTIPNIRYVIDSGRCKTRIYDKVTGVSTYHICYTSKAAAKQRAGRAGRTRPGHCYRLYSSAVYNDQFEEYSPSEIHKKPVDDLLLQMKAMNIDKVVNFPFPTPPDIIQLKFAEKRLTILGALQSLPKKQELYCAKVTLLGRSIAAFPVIPRYGKMLALSHQHNLTKYTICMVAALSVREILIEALGIEGSTKHKWLSMRRCWAGTGNSLLLGDPMVLIKVIGFAEDAGSKGKLLPFCEKTGLRHKAVVEIRKLRQQLTNEINLNLPDLNLTIDPKMSPPTDMEAKLLRQIILAGMADQIAKKVSSDEIKENQDKIKWKHAYRTSEMEEPIFMHSSCVLRKASPEWVIYQELFETNKVYMRNVTAIEPEWLPKFAPTLCNLSEPLIDPPPRYDRGTGIIICRVCGTFGRAGWKLPPMDIEHPLTLDGIKWFACFFLQGQICSKLKRFVPSLLTTPGSITKSWAKLIPRTQAIVQALLSHEIMSKDKLLQVWSLDKKFLLSPYQKWLPESRHAEVAILWPPL</sequence>
<dbReference type="SUPFAM" id="SSF52540">
    <property type="entry name" value="P-loop containing nucleoside triphosphate hydrolases"/>
    <property type="match status" value="1"/>
</dbReference>
<accession>A0AAV2NP12</accession>
<dbReference type="PANTHER" id="PTHR18934">
    <property type="entry name" value="ATP-DEPENDENT RNA HELICASE"/>
    <property type="match status" value="1"/>
</dbReference>
<evidence type="ECO:0000256" key="8">
    <source>
        <dbReference type="SAM" id="MobiDB-lite"/>
    </source>
</evidence>
<evidence type="ECO:0000256" key="5">
    <source>
        <dbReference type="ARBA" id="ARBA00022806"/>
    </source>
</evidence>
<dbReference type="AlphaFoldDB" id="A0AAV2NP12"/>
<evidence type="ECO:0000256" key="2">
    <source>
        <dbReference type="ARBA" id="ARBA00012552"/>
    </source>
</evidence>
<name>A0AAV2NP12_9HYME</name>
<dbReference type="GO" id="GO:0005730">
    <property type="term" value="C:nucleolus"/>
    <property type="evidence" value="ECO:0007669"/>
    <property type="project" value="TreeGrafter"/>
</dbReference>
<dbReference type="GO" id="GO:0016787">
    <property type="term" value="F:hydrolase activity"/>
    <property type="evidence" value="ECO:0007669"/>
    <property type="project" value="UniProtKB-KW"/>
</dbReference>
<feature type="region of interest" description="Disordered" evidence="8">
    <location>
        <begin position="159"/>
        <end position="180"/>
    </location>
</feature>
<evidence type="ECO:0000256" key="7">
    <source>
        <dbReference type="ARBA" id="ARBA00047984"/>
    </source>
</evidence>
<dbReference type="InterPro" id="IPR011709">
    <property type="entry name" value="DEAD-box_helicase_OB_fold"/>
</dbReference>
<reference evidence="11" key="1">
    <citation type="submission" date="2024-04" db="EMBL/GenBank/DDBJ databases">
        <authorList>
            <consortium name="Molecular Ecology Group"/>
        </authorList>
    </citation>
    <scope>NUCLEOTIDE SEQUENCE</scope>
</reference>
<dbReference type="Pfam" id="PF00271">
    <property type="entry name" value="Helicase_C"/>
    <property type="match status" value="1"/>
</dbReference>
<evidence type="ECO:0000259" key="9">
    <source>
        <dbReference type="PROSITE" id="PS51192"/>
    </source>
</evidence>
<dbReference type="Gene3D" id="3.40.50.300">
    <property type="entry name" value="P-loop containing nucleotide triphosphate hydrolases"/>
    <property type="match status" value="3"/>
</dbReference>
<dbReference type="PROSITE" id="PS51194">
    <property type="entry name" value="HELICASE_CTER"/>
    <property type="match status" value="1"/>
</dbReference>
<organism evidence="11 12">
    <name type="scientific">Lasius platythorax</name>
    <dbReference type="NCBI Taxonomy" id="488582"/>
    <lineage>
        <taxon>Eukaryota</taxon>
        <taxon>Metazoa</taxon>
        <taxon>Ecdysozoa</taxon>
        <taxon>Arthropoda</taxon>
        <taxon>Hexapoda</taxon>
        <taxon>Insecta</taxon>
        <taxon>Pterygota</taxon>
        <taxon>Neoptera</taxon>
        <taxon>Endopterygota</taxon>
        <taxon>Hymenoptera</taxon>
        <taxon>Apocrita</taxon>
        <taxon>Aculeata</taxon>
        <taxon>Formicoidea</taxon>
        <taxon>Formicidae</taxon>
        <taxon>Formicinae</taxon>
        <taxon>Lasius</taxon>
        <taxon>Lasius</taxon>
    </lineage>
</organism>
<feature type="domain" description="Helicase ATP-binding" evidence="9">
    <location>
        <begin position="258"/>
        <end position="424"/>
    </location>
</feature>
<dbReference type="PROSITE" id="PS51192">
    <property type="entry name" value="HELICASE_ATP_BIND_1"/>
    <property type="match status" value="1"/>
</dbReference>
<keyword evidence="6" id="KW-0067">ATP-binding</keyword>
<dbReference type="Pfam" id="PF23362">
    <property type="entry name" value="DHX37_C"/>
    <property type="match status" value="1"/>
</dbReference>
<dbReference type="PROSITE" id="PS00690">
    <property type="entry name" value="DEAH_ATP_HELICASE"/>
    <property type="match status" value="1"/>
</dbReference>
<dbReference type="EMBL" id="OZ034826">
    <property type="protein sequence ID" value="CAL1681074.1"/>
    <property type="molecule type" value="Genomic_DNA"/>
</dbReference>
<gene>
    <name evidence="11" type="ORF">LPLAT_LOCUS7230</name>
</gene>
<evidence type="ECO:0000313" key="12">
    <source>
        <dbReference type="Proteomes" id="UP001497644"/>
    </source>
</evidence>
<dbReference type="GO" id="GO:0000462">
    <property type="term" value="P:maturation of SSU-rRNA from tricistronic rRNA transcript (SSU-rRNA, 5.8S rRNA, LSU-rRNA)"/>
    <property type="evidence" value="ECO:0007669"/>
    <property type="project" value="TreeGrafter"/>
</dbReference>
<dbReference type="InterPro" id="IPR001650">
    <property type="entry name" value="Helicase_C-like"/>
</dbReference>
<dbReference type="Proteomes" id="UP001497644">
    <property type="component" value="Chromosome 3"/>
</dbReference>
<keyword evidence="4" id="KW-0378">Hydrolase</keyword>
<dbReference type="InterPro" id="IPR056371">
    <property type="entry name" value="DHX37-like_C"/>
</dbReference>
<dbReference type="Pfam" id="PF21010">
    <property type="entry name" value="HA2_C"/>
    <property type="match status" value="1"/>
</dbReference>
<dbReference type="SMART" id="SM00490">
    <property type="entry name" value="HELICc"/>
    <property type="match status" value="1"/>
</dbReference>
<dbReference type="PANTHER" id="PTHR18934:SF99">
    <property type="entry name" value="ATP-DEPENDENT RNA HELICASE DHX37-RELATED"/>
    <property type="match status" value="1"/>
</dbReference>
<dbReference type="EC" id="3.6.4.13" evidence="2"/>
<dbReference type="Pfam" id="PF07717">
    <property type="entry name" value="OB_NTP_bind"/>
    <property type="match status" value="1"/>
</dbReference>
<dbReference type="InterPro" id="IPR014001">
    <property type="entry name" value="Helicase_ATP-bd"/>
</dbReference>
<keyword evidence="5" id="KW-0347">Helicase</keyword>
<dbReference type="CDD" id="cd17982">
    <property type="entry name" value="DEXHc_DHX37"/>
    <property type="match status" value="1"/>
</dbReference>
<evidence type="ECO:0000256" key="4">
    <source>
        <dbReference type="ARBA" id="ARBA00022801"/>
    </source>
</evidence>